<dbReference type="InterPro" id="IPR016181">
    <property type="entry name" value="Acyl_CoA_acyltransferase"/>
</dbReference>
<dbReference type="Gene3D" id="3.40.630.30">
    <property type="match status" value="1"/>
</dbReference>
<dbReference type="SUPFAM" id="SSF55729">
    <property type="entry name" value="Acyl-CoA N-acyltransferases (Nat)"/>
    <property type="match status" value="1"/>
</dbReference>
<keyword evidence="1 4" id="KW-0808">Transferase</keyword>
<protein>
    <submittedName>
        <fullName evidence="4">Acetyltransferase (GNAT) family protein</fullName>
    </submittedName>
</protein>
<dbReference type="AlphaFoldDB" id="A0A1N7F7Z4"/>
<name>A0A1N7F7Z4_9NOCA</name>
<keyword evidence="5" id="KW-1185">Reference proteome</keyword>
<dbReference type="Proteomes" id="UP000186218">
    <property type="component" value="Unassembled WGS sequence"/>
</dbReference>
<dbReference type="PROSITE" id="PS51186">
    <property type="entry name" value="GNAT"/>
    <property type="match status" value="1"/>
</dbReference>
<dbReference type="GO" id="GO:0016747">
    <property type="term" value="F:acyltransferase activity, transferring groups other than amino-acyl groups"/>
    <property type="evidence" value="ECO:0007669"/>
    <property type="project" value="InterPro"/>
</dbReference>
<evidence type="ECO:0000259" key="3">
    <source>
        <dbReference type="PROSITE" id="PS51186"/>
    </source>
</evidence>
<proteinExistence type="predicted"/>
<dbReference type="PANTHER" id="PTHR43072:SF23">
    <property type="entry name" value="UPF0039 PROTEIN C11D3.02C"/>
    <property type="match status" value="1"/>
</dbReference>
<evidence type="ECO:0000313" key="5">
    <source>
        <dbReference type="Proteomes" id="UP000186218"/>
    </source>
</evidence>
<feature type="domain" description="N-acetyltransferase" evidence="3">
    <location>
        <begin position="1"/>
        <end position="153"/>
    </location>
</feature>
<gene>
    <name evidence="4" type="ORF">SAMN05445060_1905</name>
</gene>
<accession>A0A1N7F7Z4</accession>
<keyword evidence="2" id="KW-0012">Acyltransferase</keyword>
<dbReference type="InterPro" id="IPR000182">
    <property type="entry name" value="GNAT_dom"/>
</dbReference>
<evidence type="ECO:0000256" key="2">
    <source>
        <dbReference type="ARBA" id="ARBA00023315"/>
    </source>
</evidence>
<reference evidence="4 5" key="1">
    <citation type="submission" date="2017-01" db="EMBL/GenBank/DDBJ databases">
        <authorList>
            <person name="Mah S.A."/>
            <person name="Swanson W.J."/>
            <person name="Moy G.W."/>
            <person name="Vacquier V.D."/>
        </authorList>
    </citation>
    <scope>NUCLEOTIDE SEQUENCE [LARGE SCALE GENOMIC DNA]</scope>
    <source>
        <strain evidence="4 5">CPCC 203464</strain>
    </source>
</reference>
<organism evidence="4 5">
    <name type="scientific">Williamsia sterculiae</name>
    <dbReference type="NCBI Taxonomy" id="1344003"/>
    <lineage>
        <taxon>Bacteria</taxon>
        <taxon>Bacillati</taxon>
        <taxon>Actinomycetota</taxon>
        <taxon>Actinomycetes</taxon>
        <taxon>Mycobacteriales</taxon>
        <taxon>Nocardiaceae</taxon>
        <taxon>Williamsia</taxon>
    </lineage>
</organism>
<dbReference type="STRING" id="1344003.SAMN05445060_1905"/>
<dbReference type="PANTHER" id="PTHR43072">
    <property type="entry name" value="N-ACETYLTRANSFERASE"/>
    <property type="match status" value="1"/>
</dbReference>
<dbReference type="Pfam" id="PF00583">
    <property type="entry name" value="Acetyltransf_1"/>
    <property type="match status" value="1"/>
</dbReference>
<sequence length="153" mass="16819">MRIARLGVEDWSAFRDFRIDGLRESPESFASTLSDVLLRTDQSWRDQLGRLRDPQGIALIACDADGAWVGTMRAAVTDGQAWVHGVYVVPAARGGGVAAALMSELLAWAVDHASVAMLHVVESNVRARRFYESFGFTPVGVDGREIEMRRVLS</sequence>
<evidence type="ECO:0000313" key="4">
    <source>
        <dbReference type="EMBL" id="SIR96382.1"/>
    </source>
</evidence>
<evidence type="ECO:0000256" key="1">
    <source>
        <dbReference type="ARBA" id="ARBA00022679"/>
    </source>
</evidence>
<dbReference type="EMBL" id="FTNT01000004">
    <property type="protein sequence ID" value="SIR96382.1"/>
    <property type="molecule type" value="Genomic_DNA"/>
</dbReference>